<feature type="domain" description="Restriction endonuclease type II-like" evidence="1">
    <location>
        <begin position="189"/>
        <end position="275"/>
    </location>
</feature>
<dbReference type="EMBL" id="UNQJ01000010">
    <property type="protein sequence ID" value="SYZ33599.1"/>
    <property type="molecule type" value="Genomic_DNA"/>
</dbReference>
<dbReference type="Proteomes" id="UP000263928">
    <property type="component" value="Unassembled WGS sequence"/>
</dbReference>
<keyword evidence="3" id="KW-1185">Reference proteome</keyword>
<keyword evidence="2" id="KW-0378">Hydrolase</keyword>
<accession>A0A383S891</accession>
<dbReference type="InterPro" id="IPR049468">
    <property type="entry name" value="Restrct_endonuc-II-like_dom"/>
</dbReference>
<keyword evidence="2" id="KW-0540">Nuclease</keyword>
<name>A0A383S891_9ACTN</name>
<dbReference type="SUPFAM" id="SSF52980">
    <property type="entry name" value="Restriction endonuclease-like"/>
    <property type="match status" value="1"/>
</dbReference>
<evidence type="ECO:0000259" key="1">
    <source>
        <dbReference type="Pfam" id="PF18741"/>
    </source>
</evidence>
<reference evidence="3" key="1">
    <citation type="submission" date="2018-08" db="EMBL/GenBank/DDBJ databases">
        <authorList>
            <person name="Hornung B."/>
        </authorList>
    </citation>
    <scope>NUCLEOTIDE SEQUENCE [LARGE SCALE GENOMIC DNA]</scope>
</reference>
<dbReference type="RefSeq" id="WP_121592110.1">
    <property type="nucleotide sequence ID" value="NZ_LR134442.1"/>
</dbReference>
<keyword evidence="2" id="KW-0255">Endonuclease</keyword>
<organism evidence="2 3">
    <name type="scientific">Propionibacterium australiense</name>
    <dbReference type="NCBI Taxonomy" id="119981"/>
    <lineage>
        <taxon>Bacteria</taxon>
        <taxon>Bacillati</taxon>
        <taxon>Actinomycetota</taxon>
        <taxon>Actinomycetes</taxon>
        <taxon>Propionibacteriales</taxon>
        <taxon>Propionibacteriaceae</taxon>
        <taxon>Propionibacterium</taxon>
    </lineage>
</organism>
<dbReference type="GO" id="GO:0004519">
    <property type="term" value="F:endonuclease activity"/>
    <property type="evidence" value="ECO:0007669"/>
    <property type="project" value="UniProtKB-KW"/>
</dbReference>
<protein>
    <submittedName>
        <fullName evidence="2">Restriction endonuclease type II-like</fullName>
    </submittedName>
</protein>
<evidence type="ECO:0000313" key="3">
    <source>
        <dbReference type="Proteomes" id="UP000263928"/>
    </source>
</evidence>
<gene>
    <name evidence="2" type="ORF">PROPAUS_1518</name>
</gene>
<dbReference type="Pfam" id="PF18741">
    <property type="entry name" value="MTES_1575"/>
    <property type="match status" value="1"/>
</dbReference>
<proteinExistence type="predicted"/>
<evidence type="ECO:0000313" key="2">
    <source>
        <dbReference type="EMBL" id="SYZ33599.1"/>
    </source>
</evidence>
<sequence length="286" mass="31914">MHEQLEQILAARGVIERRAWPGLRGAIGGALGRGELERVLPGCYVEAGASADWRRRALAACTHFDDAVISGEAAAALVFWPRCPVTVVEVTRANAVSNTPGFRWHRSSIPPQWVMTVGRLRVTRPAWTAVDLCARLGGQVLDEALRTGVGLGDLWSAFHDLGPRPGAAARRALLTDSRDEPWSEGERLLHRLLRSAGLTGWRTNVAVCGFRLDVAWIRFKVAVEVDGYEFHSGRETFESDRLRDQQLQAQGWAVARVTWRQLDENPENVVATVRRILRRRGWACRN</sequence>
<dbReference type="InterPro" id="IPR011335">
    <property type="entry name" value="Restrct_endonuc-II-like"/>
</dbReference>
<dbReference type="AlphaFoldDB" id="A0A383S891"/>
<dbReference type="Gene3D" id="3.40.960.10">
    <property type="entry name" value="VSR Endonuclease"/>
    <property type="match status" value="1"/>
</dbReference>